<evidence type="ECO:0000259" key="1">
    <source>
        <dbReference type="Pfam" id="PF02538"/>
    </source>
</evidence>
<dbReference type="GO" id="GO:0005829">
    <property type="term" value="C:cytosol"/>
    <property type="evidence" value="ECO:0007669"/>
    <property type="project" value="TreeGrafter"/>
</dbReference>
<dbReference type="InterPro" id="IPR003692">
    <property type="entry name" value="Hydantoinase_B"/>
</dbReference>
<name>A0A2U1CNP8_9BURK</name>
<dbReference type="STRING" id="1231391.GCA_000308195_02102"/>
<dbReference type="OrthoDB" id="8612863at2"/>
<protein>
    <submittedName>
        <fullName evidence="2">N-methylhydantoinase B</fullName>
    </submittedName>
</protein>
<sequence length="712" mass="76375">MKPSTIDPITFEVIRNKLQAITEEQALTLKAVSGSPVVTEASDFNNGLYLPDGSIVTMGPQVIFHTGTMSTVIKSILADFKPEDIREGDMFILNDPYKGAIHQPDVSIVAPIFHEGRHVAWAGSCSHQLDMGGMRFGSWGIGATEIQQEAVLIPGVRIVERGVLRDDLWRMIMGMTRLPNLLGLDLKAMIAANNVAARRLKELLTRYGAETVEQVMHDEIDFSERRLRERLKTIPDGVYRARDYLEHDGHTNTLYEVVLSITKQGDSLLFDMEGTSEQAPGFINCTMSGLRGALFTGVLPILAHDIRWNEGVMRPITIKAEEGLLCNAKRPAPTSSGTISAAWVVQNVAVAALSRIVAHAPHLIQEGQAVTKGHMMVMTLAGRGRDGEPFGTFLLDSTAGGGGAYIDHDGLDGSGDYVVPRPTIANVEANEAHGPYLYLYRSFIPDTGGPGEQRGGAGVGLAVTPYDTDGLHAMMLGHGVEVPNAIGLFGGMPGGCGKNLLRRNAGDIAELVHAYTETEALMRDEGVEHIGAKPGNMSLAAGDVLAYTFQGGGGYGDPLLRDPGKVLADVLKGLVSKDAAEMHYGVVITSEEVDAAATAARRETLRRARLGGTAPVKPILKAQGKKPIPPISTHGTSRFSCRCGCDLGPADRNWKDAAHGRAVPAQEAGKHITLHADLELRAFNCPECATLLELEVLRRGSTPLHNVALTPS</sequence>
<keyword evidence="3" id="KW-1185">Reference proteome</keyword>
<dbReference type="AlphaFoldDB" id="A0A2U1CNP8"/>
<gene>
    <name evidence="2" type="ORF">C7440_2058</name>
</gene>
<proteinExistence type="predicted"/>
<organism evidence="2 3">
    <name type="scientific">Pusillimonas noertemannii</name>
    <dbReference type="NCBI Taxonomy" id="305977"/>
    <lineage>
        <taxon>Bacteria</taxon>
        <taxon>Pseudomonadati</taxon>
        <taxon>Pseudomonadota</taxon>
        <taxon>Betaproteobacteria</taxon>
        <taxon>Burkholderiales</taxon>
        <taxon>Alcaligenaceae</taxon>
        <taxon>Pusillimonas</taxon>
    </lineage>
</organism>
<dbReference type="InterPro" id="IPR045079">
    <property type="entry name" value="Oxoprolinase-like"/>
</dbReference>
<feature type="domain" description="Hydantoinase B/oxoprolinase" evidence="1">
    <location>
        <begin position="7"/>
        <end position="558"/>
    </location>
</feature>
<dbReference type="EMBL" id="QEKO01000002">
    <property type="protein sequence ID" value="PVY62564.1"/>
    <property type="molecule type" value="Genomic_DNA"/>
</dbReference>
<dbReference type="GO" id="GO:0006749">
    <property type="term" value="P:glutathione metabolic process"/>
    <property type="evidence" value="ECO:0007669"/>
    <property type="project" value="TreeGrafter"/>
</dbReference>
<dbReference type="Proteomes" id="UP000246145">
    <property type="component" value="Unassembled WGS sequence"/>
</dbReference>
<dbReference type="RefSeq" id="WP_116518427.1">
    <property type="nucleotide sequence ID" value="NZ_JACCEX010000002.1"/>
</dbReference>
<evidence type="ECO:0000313" key="3">
    <source>
        <dbReference type="Proteomes" id="UP000246145"/>
    </source>
</evidence>
<dbReference type="PANTHER" id="PTHR11365">
    <property type="entry name" value="5-OXOPROLINASE RELATED"/>
    <property type="match status" value="1"/>
</dbReference>
<dbReference type="GO" id="GO:0017168">
    <property type="term" value="F:5-oxoprolinase (ATP-hydrolyzing) activity"/>
    <property type="evidence" value="ECO:0007669"/>
    <property type="project" value="TreeGrafter"/>
</dbReference>
<comment type="caution">
    <text evidence="2">The sequence shown here is derived from an EMBL/GenBank/DDBJ whole genome shotgun (WGS) entry which is preliminary data.</text>
</comment>
<accession>A0A2U1CNP8</accession>
<evidence type="ECO:0000313" key="2">
    <source>
        <dbReference type="EMBL" id="PVY62564.1"/>
    </source>
</evidence>
<reference evidence="2 3" key="1">
    <citation type="submission" date="2018-04" db="EMBL/GenBank/DDBJ databases">
        <title>Genomic Encyclopedia of Type Strains, Phase IV (KMG-IV): sequencing the most valuable type-strain genomes for metagenomic binning, comparative biology and taxonomic classification.</title>
        <authorList>
            <person name="Goeker M."/>
        </authorList>
    </citation>
    <scope>NUCLEOTIDE SEQUENCE [LARGE SCALE GENOMIC DNA]</scope>
    <source>
        <strain evidence="2 3">DSM 10065</strain>
    </source>
</reference>
<dbReference type="PANTHER" id="PTHR11365:SF23">
    <property type="entry name" value="HYPOTHETICAL 5-OXOPROLINASE (EUROFUNG)-RELATED"/>
    <property type="match status" value="1"/>
</dbReference>
<dbReference type="Pfam" id="PF02538">
    <property type="entry name" value="Hydantoinase_B"/>
    <property type="match status" value="1"/>
</dbReference>